<keyword evidence="15" id="KW-0408">Iron</keyword>
<accession>A0ABT2D8C9</accession>
<dbReference type="NCBIfam" id="TIGR02968">
    <property type="entry name" value="succ_dehyd_anc"/>
    <property type="match status" value="1"/>
</dbReference>
<reference evidence="18 19" key="1">
    <citation type="submission" date="2022-08" db="EMBL/GenBank/DDBJ databases">
        <title>Reclassification of Massilia species as members of the genera Telluria, Duganella, Pseudoduganella, Mokoshia gen. nov. and Zemynaea gen. nov. using orthogonal and non-orthogonal genome-based approaches.</title>
        <authorList>
            <person name="Bowman J.P."/>
        </authorList>
    </citation>
    <scope>NUCLEOTIDE SEQUENCE [LARGE SCALE GENOMIC DNA]</scope>
    <source>
        <strain evidence="18 19">JCM 31605</strain>
    </source>
</reference>
<evidence type="ECO:0000256" key="5">
    <source>
        <dbReference type="ARBA" id="ARBA00019425"/>
    </source>
</evidence>
<evidence type="ECO:0000256" key="13">
    <source>
        <dbReference type="ARBA" id="ARBA00022982"/>
    </source>
</evidence>
<dbReference type="Gene3D" id="1.20.1300.10">
    <property type="entry name" value="Fumarate reductase/succinate dehydrogenase, transmembrane subunit"/>
    <property type="match status" value="1"/>
</dbReference>
<keyword evidence="19" id="KW-1185">Reference proteome</keyword>
<dbReference type="SUPFAM" id="SSF81343">
    <property type="entry name" value="Fumarate reductase respiratory complex transmembrane subunits"/>
    <property type="match status" value="1"/>
</dbReference>
<feature type="transmembrane region" description="Helical" evidence="17">
    <location>
        <begin position="54"/>
        <end position="74"/>
    </location>
</feature>
<keyword evidence="12" id="KW-0479">Metal-binding</keyword>
<keyword evidence="11 17" id="KW-0812">Transmembrane</keyword>
<keyword evidence="6" id="KW-0813">Transport</keyword>
<evidence type="ECO:0000256" key="6">
    <source>
        <dbReference type="ARBA" id="ARBA00022448"/>
    </source>
</evidence>
<evidence type="ECO:0000256" key="11">
    <source>
        <dbReference type="ARBA" id="ARBA00022692"/>
    </source>
</evidence>
<dbReference type="PIRSF" id="PIRSF000169">
    <property type="entry name" value="SDH_D"/>
    <property type="match status" value="1"/>
</dbReference>
<dbReference type="PANTHER" id="PTHR38689:SF1">
    <property type="entry name" value="SUCCINATE DEHYDROGENASE HYDROPHOBIC MEMBRANE ANCHOR SUBUNIT"/>
    <property type="match status" value="1"/>
</dbReference>
<dbReference type="RefSeq" id="WP_258821333.1">
    <property type="nucleotide sequence ID" value="NZ_JANUHB010000001.1"/>
</dbReference>
<evidence type="ECO:0000256" key="10">
    <source>
        <dbReference type="ARBA" id="ARBA00022617"/>
    </source>
</evidence>
<feature type="transmembrane region" description="Helical" evidence="17">
    <location>
        <begin position="86"/>
        <end position="108"/>
    </location>
</feature>
<evidence type="ECO:0000256" key="16">
    <source>
        <dbReference type="ARBA" id="ARBA00023136"/>
    </source>
</evidence>
<evidence type="ECO:0000256" key="17">
    <source>
        <dbReference type="SAM" id="Phobius"/>
    </source>
</evidence>
<proteinExistence type="predicted"/>
<dbReference type="Proteomes" id="UP001206126">
    <property type="component" value="Unassembled WGS sequence"/>
</dbReference>
<comment type="cofactor">
    <cofactor evidence="1">
        <name>heme</name>
        <dbReference type="ChEBI" id="CHEBI:30413"/>
    </cofactor>
</comment>
<evidence type="ECO:0000256" key="4">
    <source>
        <dbReference type="ARBA" id="ARBA00005163"/>
    </source>
</evidence>
<keyword evidence="16 17" id="KW-0472">Membrane</keyword>
<evidence type="ECO:0000256" key="9">
    <source>
        <dbReference type="ARBA" id="ARBA00022532"/>
    </source>
</evidence>
<dbReference type="EMBL" id="JANUHB010000001">
    <property type="protein sequence ID" value="MCS0807571.1"/>
    <property type="molecule type" value="Genomic_DNA"/>
</dbReference>
<evidence type="ECO:0000313" key="18">
    <source>
        <dbReference type="EMBL" id="MCS0807571.1"/>
    </source>
</evidence>
<dbReference type="InterPro" id="IPR000701">
    <property type="entry name" value="SuccDH_FuR_B_TM-su"/>
</dbReference>
<organism evidence="18 19">
    <name type="scientific">Massilia agilis</name>
    <dbReference type="NCBI Taxonomy" id="1811226"/>
    <lineage>
        <taxon>Bacteria</taxon>
        <taxon>Pseudomonadati</taxon>
        <taxon>Pseudomonadota</taxon>
        <taxon>Betaproteobacteria</taxon>
        <taxon>Burkholderiales</taxon>
        <taxon>Oxalobacteraceae</taxon>
        <taxon>Telluria group</taxon>
        <taxon>Massilia</taxon>
    </lineage>
</organism>
<evidence type="ECO:0000313" key="19">
    <source>
        <dbReference type="Proteomes" id="UP001206126"/>
    </source>
</evidence>
<keyword evidence="7" id="KW-1003">Cell membrane</keyword>
<evidence type="ECO:0000256" key="14">
    <source>
        <dbReference type="ARBA" id="ARBA00022989"/>
    </source>
</evidence>
<evidence type="ECO:0000256" key="7">
    <source>
        <dbReference type="ARBA" id="ARBA00022475"/>
    </source>
</evidence>
<dbReference type="PANTHER" id="PTHR38689">
    <property type="entry name" value="SUCCINATE DEHYDROGENASE HYDROPHOBIC MEMBRANE ANCHOR SUBUNIT"/>
    <property type="match status" value="1"/>
</dbReference>
<comment type="caution">
    <text evidence="18">The sequence shown here is derived from an EMBL/GenBank/DDBJ whole genome shotgun (WGS) entry which is preliminary data.</text>
</comment>
<keyword evidence="10" id="KW-0349">Heme</keyword>
<sequence>MKKVFSGLPAWLVQRFTAVWMLFFLVFVLLHMVLDRPGSYDEWHAWVSLPMVRFAAALFFLSMFLHAWVGLRDVLIDYVRVLPLRLALLAALALVLAGLALWAGQVLLHAGPAWEAR</sequence>
<gene>
    <name evidence="18" type="primary">sdhD</name>
    <name evidence="18" type="ORF">NX774_06490</name>
</gene>
<keyword evidence="14 17" id="KW-1133">Transmembrane helix</keyword>
<evidence type="ECO:0000256" key="2">
    <source>
        <dbReference type="ARBA" id="ARBA00004050"/>
    </source>
</evidence>
<comment type="subcellular location">
    <subcellularLocation>
        <location evidence="3">Cell inner membrane</location>
        <topology evidence="3">Multi-pass membrane protein</topology>
    </subcellularLocation>
</comment>
<evidence type="ECO:0000256" key="15">
    <source>
        <dbReference type="ARBA" id="ARBA00023004"/>
    </source>
</evidence>
<evidence type="ECO:0000256" key="12">
    <source>
        <dbReference type="ARBA" id="ARBA00022723"/>
    </source>
</evidence>
<keyword evidence="13" id="KW-0249">Electron transport</keyword>
<keyword evidence="9" id="KW-0816">Tricarboxylic acid cycle</keyword>
<comment type="pathway">
    <text evidence="4">Carbohydrate metabolism; tricarboxylic acid cycle.</text>
</comment>
<name>A0ABT2D8C9_9BURK</name>
<dbReference type="Pfam" id="PF01127">
    <property type="entry name" value="Sdh_cyt"/>
    <property type="match status" value="1"/>
</dbReference>
<feature type="transmembrane region" description="Helical" evidence="17">
    <location>
        <begin position="12"/>
        <end position="34"/>
    </location>
</feature>
<protein>
    <recommendedName>
        <fullName evidence="5">Succinate dehydrogenase hydrophobic membrane anchor subunit</fullName>
    </recommendedName>
</protein>
<evidence type="ECO:0000256" key="8">
    <source>
        <dbReference type="ARBA" id="ARBA00022519"/>
    </source>
</evidence>
<dbReference type="InterPro" id="IPR014312">
    <property type="entry name" value="Succ_DH_anchor"/>
</dbReference>
<evidence type="ECO:0000256" key="3">
    <source>
        <dbReference type="ARBA" id="ARBA00004429"/>
    </source>
</evidence>
<keyword evidence="8" id="KW-0997">Cell inner membrane</keyword>
<dbReference type="InterPro" id="IPR034804">
    <property type="entry name" value="SQR/QFR_C/D"/>
</dbReference>
<evidence type="ECO:0000256" key="1">
    <source>
        <dbReference type="ARBA" id="ARBA00001971"/>
    </source>
</evidence>
<comment type="function">
    <text evidence="2">Membrane-anchoring subunit of succinate dehydrogenase (SDH).</text>
</comment>